<evidence type="ECO:0000313" key="2">
    <source>
        <dbReference type="EMBL" id="CBH76566.1"/>
    </source>
</evidence>
<evidence type="ECO:0000259" key="1">
    <source>
        <dbReference type="Pfam" id="PF13614"/>
    </source>
</evidence>
<feature type="domain" description="AAA" evidence="1">
    <location>
        <begin position="3"/>
        <end position="144"/>
    </location>
</feature>
<sequence>MPLIVVASGKGGVTKTTTAYALAAALRELDEQPVLLDLDPGASLTENAGLIADGRHALDLLEGHSDIDRLAAMTPDGLSLIPGTGDLLGAGASDEHLVAWADRLRAVALSRFVVVDTAQGLGLAATRAALLAADYIVVPMQAEPAVIKRSYPDVLALLRLFRSDLTLRARFPLNPGLLFILTKYNGRLGLTRHELDKLAREGVQIAAYVPSGVAAAEACLSGQSVITYAPHSPVAQGYRALARTLLATMNAQKVAVQG</sequence>
<dbReference type="Gene3D" id="3.40.50.300">
    <property type="entry name" value="P-loop containing nucleotide triphosphate hydrolases"/>
    <property type="match status" value="1"/>
</dbReference>
<dbReference type="PANTHER" id="PTHR13696:SF99">
    <property type="entry name" value="COBYRINIC ACID AC-DIAMIDE SYNTHASE"/>
    <property type="match status" value="1"/>
</dbReference>
<dbReference type="AlphaFoldDB" id="E6PJC4"/>
<dbReference type="InterPro" id="IPR027417">
    <property type="entry name" value="P-loop_NTPase"/>
</dbReference>
<dbReference type="EMBL" id="CABL01000020">
    <property type="protein sequence ID" value="CBH76566.1"/>
    <property type="molecule type" value="Genomic_DNA"/>
</dbReference>
<reference evidence="2" key="1">
    <citation type="submission" date="2009-10" db="EMBL/GenBank/DDBJ databases">
        <title>Diversity of trophic interactions inside an arsenic-rich microbial ecosystem.</title>
        <authorList>
            <person name="Bertin P.N."/>
            <person name="Heinrich-Salmeron A."/>
            <person name="Pelletier E."/>
            <person name="Goulhen-Chollet F."/>
            <person name="Arsene-Ploetze F."/>
            <person name="Gallien S."/>
            <person name="Calteau A."/>
            <person name="Vallenet D."/>
            <person name="Casiot C."/>
            <person name="Chane-Woon-Ming B."/>
            <person name="Giloteaux L."/>
            <person name="Barakat M."/>
            <person name="Bonnefoy V."/>
            <person name="Bruneel O."/>
            <person name="Chandler M."/>
            <person name="Cleiss J."/>
            <person name="Duran R."/>
            <person name="Elbaz-Poulichet F."/>
            <person name="Fonknechten N."/>
            <person name="Lauga B."/>
            <person name="Mornico D."/>
            <person name="Ortet P."/>
            <person name="Schaeffer C."/>
            <person name="Siguier P."/>
            <person name="Alexander Thil Smith A."/>
            <person name="Van Dorsselaer A."/>
            <person name="Weissenbach J."/>
            <person name="Medigue C."/>
            <person name="Le Paslier D."/>
        </authorList>
    </citation>
    <scope>NUCLEOTIDE SEQUENCE</scope>
</reference>
<comment type="caution">
    <text evidence="2">The sequence shown here is derived from an EMBL/GenBank/DDBJ whole genome shotgun (WGS) entry which is preliminary data.</text>
</comment>
<dbReference type="PANTHER" id="PTHR13696">
    <property type="entry name" value="P-LOOP CONTAINING NUCLEOSIDE TRIPHOSPHATE HYDROLASE"/>
    <property type="match status" value="1"/>
</dbReference>
<accession>E6PJC4</accession>
<dbReference type="Pfam" id="PF13614">
    <property type="entry name" value="AAA_31"/>
    <property type="match status" value="1"/>
</dbReference>
<dbReference type="InterPro" id="IPR025669">
    <property type="entry name" value="AAA_dom"/>
</dbReference>
<protein>
    <submittedName>
        <fullName evidence="2">Putative chromosome partitioning protein transcriptional regulator</fullName>
    </submittedName>
</protein>
<gene>
    <name evidence="2" type="ORF">CARN1_2431</name>
</gene>
<name>E6PJC4_9ZZZZ</name>
<dbReference type="SUPFAM" id="SSF52540">
    <property type="entry name" value="P-loop containing nucleoside triphosphate hydrolases"/>
    <property type="match status" value="1"/>
</dbReference>
<dbReference type="InterPro" id="IPR050678">
    <property type="entry name" value="DNA_Partitioning_ATPase"/>
</dbReference>
<organism evidence="2">
    <name type="scientific">mine drainage metagenome</name>
    <dbReference type="NCBI Taxonomy" id="410659"/>
    <lineage>
        <taxon>unclassified sequences</taxon>
        <taxon>metagenomes</taxon>
        <taxon>ecological metagenomes</taxon>
    </lineage>
</organism>
<proteinExistence type="predicted"/>